<dbReference type="AlphaFoldDB" id="A0A411HLV3"/>
<dbReference type="KEGG" id="xbc:ELE36_14750"/>
<dbReference type="Proteomes" id="UP000291562">
    <property type="component" value="Chromosome"/>
</dbReference>
<sequence>MNSPESPDAICAGFAEASQKLTFRALEEGTVLIEGSAAALEFLGTLLIAQARFDKDCGFQLSPTGAGNAVFSDESNLGFYIHRTPCKHVEGS</sequence>
<accession>A0A411HLV3</accession>
<proteinExistence type="predicted"/>
<keyword evidence="2" id="KW-1185">Reference proteome</keyword>
<reference evidence="1 2" key="1">
    <citation type="submission" date="2019-01" db="EMBL/GenBank/DDBJ databases">
        <title>Pseudolysobacter antarctica gen. nov., sp. nov., isolated from Fildes Peninsula, Antarctica.</title>
        <authorList>
            <person name="Wei Z."/>
            <person name="Peng F."/>
        </authorList>
    </citation>
    <scope>NUCLEOTIDE SEQUENCE [LARGE SCALE GENOMIC DNA]</scope>
    <source>
        <strain evidence="1 2">AQ6-296</strain>
    </source>
</reference>
<dbReference type="EMBL" id="CP035704">
    <property type="protein sequence ID" value="QBB71512.1"/>
    <property type="molecule type" value="Genomic_DNA"/>
</dbReference>
<dbReference type="RefSeq" id="WP_129834585.1">
    <property type="nucleotide sequence ID" value="NZ_CP035704.1"/>
</dbReference>
<protein>
    <submittedName>
        <fullName evidence="1">Uncharacterized protein</fullName>
    </submittedName>
</protein>
<evidence type="ECO:0000313" key="2">
    <source>
        <dbReference type="Proteomes" id="UP000291562"/>
    </source>
</evidence>
<gene>
    <name evidence="1" type="ORF">ELE36_14750</name>
</gene>
<name>A0A411HLV3_9GAMM</name>
<evidence type="ECO:0000313" key="1">
    <source>
        <dbReference type="EMBL" id="QBB71512.1"/>
    </source>
</evidence>
<organism evidence="1 2">
    <name type="scientific">Pseudolysobacter antarcticus</name>
    <dbReference type="NCBI Taxonomy" id="2511995"/>
    <lineage>
        <taxon>Bacteria</taxon>
        <taxon>Pseudomonadati</taxon>
        <taxon>Pseudomonadota</taxon>
        <taxon>Gammaproteobacteria</taxon>
        <taxon>Lysobacterales</taxon>
        <taxon>Rhodanobacteraceae</taxon>
        <taxon>Pseudolysobacter</taxon>
    </lineage>
</organism>